<gene>
    <name evidence="2" type="ORF">GCM10011613_10550</name>
</gene>
<feature type="chain" id="PRO_5046578201" description="DUF4380 domain-containing protein" evidence="1">
    <location>
        <begin position="26"/>
        <end position="347"/>
    </location>
</feature>
<evidence type="ECO:0008006" key="4">
    <source>
        <dbReference type="Google" id="ProtNLM"/>
    </source>
</evidence>
<accession>A0ABQ3AYK9</accession>
<name>A0ABQ3AYK9_9GAMM</name>
<evidence type="ECO:0000313" key="3">
    <source>
        <dbReference type="Proteomes" id="UP000619761"/>
    </source>
</evidence>
<protein>
    <recommendedName>
        <fullName evidence="4">DUF4380 domain-containing protein</fullName>
    </recommendedName>
</protein>
<proteinExistence type="predicted"/>
<dbReference type="Proteomes" id="UP000619761">
    <property type="component" value="Unassembled WGS sequence"/>
</dbReference>
<dbReference type="EMBL" id="BMYZ01000001">
    <property type="protein sequence ID" value="GGY68232.1"/>
    <property type="molecule type" value="Genomic_DNA"/>
</dbReference>
<evidence type="ECO:0000256" key="1">
    <source>
        <dbReference type="SAM" id="SignalP"/>
    </source>
</evidence>
<evidence type="ECO:0000313" key="2">
    <source>
        <dbReference type="EMBL" id="GGY68232.1"/>
    </source>
</evidence>
<feature type="signal peptide" evidence="1">
    <location>
        <begin position="1"/>
        <end position="25"/>
    </location>
</feature>
<reference evidence="3" key="1">
    <citation type="journal article" date="2019" name="Int. J. Syst. Evol. Microbiol.">
        <title>The Global Catalogue of Microorganisms (GCM) 10K type strain sequencing project: providing services to taxonomists for standard genome sequencing and annotation.</title>
        <authorList>
            <consortium name="The Broad Institute Genomics Platform"/>
            <consortium name="The Broad Institute Genome Sequencing Center for Infectious Disease"/>
            <person name="Wu L."/>
            <person name="Ma J."/>
        </authorList>
    </citation>
    <scope>NUCLEOTIDE SEQUENCE [LARGE SCALE GENOMIC DNA]</scope>
    <source>
        <strain evidence="3">KCTC 32239</strain>
    </source>
</reference>
<comment type="caution">
    <text evidence="2">The sequence shown here is derived from an EMBL/GenBank/DDBJ whole genome shotgun (WGS) entry which is preliminary data.</text>
</comment>
<sequence length="347" mass="38267">MSNLTKLALVILALTSSLSAATAMAQVQKISMGNGTIAAEITPDIGGRLLSFSLKDQPNFLLLADLASLNTRPQVSPSSDNIGYFGHEIWVGPQSEWWVHQKVNPERAAKKAVWPPDPYLILAQNTVLEQSQEKVILKSPESGVSGVQIIKAYALMPERKNSLKLQVRATNIRKENIAWDIWFNTRVPANAQVYVPVANAADVQQKNLEDATNAALVYTVSDGILSLDMIPPPAGKTARKGKLMIQPSSGWMASFYDKQVFIIQFPLQPKAAIHPEQGQVELYNDFNPAKLQEGLLEMEVHAPYKTLAPKEYMIGEETWTILEYKGAPTRNAHLAFLRAQAAQLGLK</sequence>
<dbReference type="Pfam" id="PF14315">
    <property type="entry name" value="DUF4380"/>
    <property type="match status" value="1"/>
</dbReference>
<organism evidence="2 3">
    <name type="scientific">Cellvibrio zantedeschiae</name>
    <dbReference type="NCBI Taxonomy" id="1237077"/>
    <lineage>
        <taxon>Bacteria</taxon>
        <taxon>Pseudomonadati</taxon>
        <taxon>Pseudomonadota</taxon>
        <taxon>Gammaproteobacteria</taxon>
        <taxon>Cellvibrionales</taxon>
        <taxon>Cellvibrionaceae</taxon>
        <taxon>Cellvibrio</taxon>
    </lineage>
</organism>
<keyword evidence="3" id="KW-1185">Reference proteome</keyword>
<keyword evidence="1" id="KW-0732">Signal</keyword>
<dbReference type="InterPro" id="IPR025488">
    <property type="entry name" value="DUF4380"/>
</dbReference>
<dbReference type="RefSeq" id="WP_189416510.1">
    <property type="nucleotide sequence ID" value="NZ_BMYZ01000001.1"/>
</dbReference>